<dbReference type="Proteomes" id="UP000791440">
    <property type="component" value="Unassembled WGS sequence"/>
</dbReference>
<dbReference type="EMBL" id="JH668610">
    <property type="protein sequence ID" value="KAG6459140.1"/>
    <property type="molecule type" value="Genomic_DNA"/>
</dbReference>
<protein>
    <submittedName>
        <fullName evidence="1">Uncharacterized protein</fullName>
    </submittedName>
</protein>
<gene>
    <name evidence="1" type="ORF">O3G_MSEX011226</name>
</gene>
<sequence>MSSVITCPGFIMPRASLYDYVGHGWSGHWWMGGLRCYDRGDAADDIFKFYHEVFQVKPSTETFLTYYLEIDAARDTMIICVKVGVPYRIGHPKVWELDSPEARIRIPLLHFYHMYKLQVEGWAYNSTSASESSSSSSTSSSSEY</sequence>
<reference evidence="1" key="2">
    <citation type="submission" date="2020-12" db="EMBL/GenBank/DDBJ databases">
        <authorList>
            <person name="Kanost M."/>
        </authorList>
    </citation>
    <scope>NUCLEOTIDE SEQUENCE</scope>
</reference>
<comment type="caution">
    <text evidence="1">The sequence shown here is derived from an EMBL/GenBank/DDBJ whole genome shotgun (WGS) entry which is preliminary data.</text>
</comment>
<evidence type="ECO:0000313" key="1">
    <source>
        <dbReference type="EMBL" id="KAG6459140.1"/>
    </source>
</evidence>
<dbReference type="AlphaFoldDB" id="A0A922CTR8"/>
<keyword evidence="2" id="KW-1185">Reference proteome</keyword>
<accession>A0A922CTR8</accession>
<name>A0A922CTR8_MANSE</name>
<evidence type="ECO:0000313" key="2">
    <source>
        <dbReference type="Proteomes" id="UP000791440"/>
    </source>
</evidence>
<reference evidence="1" key="1">
    <citation type="journal article" date="2016" name="Insect Biochem. Mol. Biol.">
        <title>Multifaceted biological insights from a draft genome sequence of the tobacco hornworm moth, Manduca sexta.</title>
        <authorList>
            <person name="Kanost M.R."/>
            <person name="Arrese E.L."/>
            <person name="Cao X."/>
            <person name="Chen Y.R."/>
            <person name="Chellapilla S."/>
            <person name="Goldsmith M.R."/>
            <person name="Grosse-Wilde E."/>
            <person name="Heckel D.G."/>
            <person name="Herndon N."/>
            <person name="Jiang H."/>
            <person name="Papanicolaou A."/>
            <person name="Qu J."/>
            <person name="Soulages J.L."/>
            <person name="Vogel H."/>
            <person name="Walters J."/>
            <person name="Waterhouse R.M."/>
            <person name="Ahn S.J."/>
            <person name="Almeida F.C."/>
            <person name="An C."/>
            <person name="Aqrawi P."/>
            <person name="Bretschneider A."/>
            <person name="Bryant W.B."/>
            <person name="Bucks S."/>
            <person name="Chao H."/>
            <person name="Chevignon G."/>
            <person name="Christen J.M."/>
            <person name="Clarke D.F."/>
            <person name="Dittmer N.T."/>
            <person name="Ferguson L.C.F."/>
            <person name="Garavelou S."/>
            <person name="Gordon K.H.J."/>
            <person name="Gunaratna R.T."/>
            <person name="Han Y."/>
            <person name="Hauser F."/>
            <person name="He Y."/>
            <person name="Heidel-Fischer H."/>
            <person name="Hirsh A."/>
            <person name="Hu Y."/>
            <person name="Jiang H."/>
            <person name="Kalra D."/>
            <person name="Klinner C."/>
            <person name="Konig C."/>
            <person name="Kovar C."/>
            <person name="Kroll A.R."/>
            <person name="Kuwar S.S."/>
            <person name="Lee S.L."/>
            <person name="Lehman R."/>
            <person name="Li K."/>
            <person name="Li Z."/>
            <person name="Liang H."/>
            <person name="Lovelace S."/>
            <person name="Lu Z."/>
            <person name="Mansfield J.H."/>
            <person name="McCulloch K.J."/>
            <person name="Mathew T."/>
            <person name="Morton B."/>
            <person name="Muzny D.M."/>
            <person name="Neunemann D."/>
            <person name="Ongeri F."/>
            <person name="Pauchet Y."/>
            <person name="Pu L.L."/>
            <person name="Pyrousis I."/>
            <person name="Rao X.J."/>
            <person name="Redding A."/>
            <person name="Roesel C."/>
            <person name="Sanchez-Gracia A."/>
            <person name="Schaack S."/>
            <person name="Shukla A."/>
            <person name="Tetreau G."/>
            <person name="Wang Y."/>
            <person name="Xiong G.H."/>
            <person name="Traut W."/>
            <person name="Walsh T.K."/>
            <person name="Worley K.C."/>
            <person name="Wu D."/>
            <person name="Wu W."/>
            <person name="Wu Y.Q."/>
            <person name="Zhang X."/>
            <person name="Zou Z."/>
            <person name="Zucker H."/>
            <person name="Briscoe A.D."/>
            <person name="Burmester T."/>
            <person name="Clem R.J."/>
            <person name="Feyereisen R."/>
            <person name="Grimmelikhuijzen C.J.P."/>
            <person name="Hamodrakas S.J."/>
            <person name="Hansson B.S."/>
            <person name="Huguet E."/>
            <person name="Jermiin L.S."/>
            <person name="Lan Q."/>
            <person name="Lehman H.K."/>
            <person name="Lorenzen M."/>
            <person name="Merzendorfer H."/>
            <person name="Michalopoulos I."/>
            <person name="Morton D.B."/>
            <person name="Muthukrishnan S."/>
            <person name="Oakeshott J.G."/>
            <person name="Palmer W."/>
            <person name="Park Y."/>
            <person name="Passarelli A.L."/>
            <person name="Rozas J."/>
            <person name="Schwartz L.M."/>
            <person name="Smith W."/>
            <person name="Southgate A."/>
            <person name="Vilcinskas A."/>
            <person name="Vogt R."/>
            <person name="Wang P."/>
            <person name="Werren J."/>
            <person name="Yu X.Q."/>
            <person name="Zhou J.J."/>
            <person name="Brown S.J."/>
            <person name="Scherer S.E."/>
            <person name="Richards S."/>
            <person name="Blissard G.W."/>
        </authorList>
    </citation>
    <scope>NUCLEOTIDE SEQUENCE</scope>
</reference>
<proteinExistence type="predicted"/>
<organism evidence="1 2">
    <name type="scientific">Manduca sexta</name>
    <name type="common">Tobacco hawkmoth</name>
    <name type="synonym">Tobacco hornworm</name>
    <dbReference type="NCBI Taxonomy" id="7130"/>
    <lineage>
        <taxon>Eukaryota</taxon>
        <taxon>Metazoa</taxon>
        <taxon>Ecdysozoa</taxon>
        <taxon>Arthropoda</taxon>
        <taxon>Hexapoda</taxon>
        <taxon>Insecta</taxon>
        <taxon>Pterygota</taxon>
        <taxon>Neoptera</taxon>
        <taxon>Endopterygota</taxon>
        <taxon>Lepidoptera</taxon>
        <taxon>Glossata</taxon>
        <taxon>Ditrysia</taxon>
        <taxon>Bombycoidea</taxon>
        <taxon>Sphingidae</taxon>
        <taxon>Sphinginae</taxon>
        <taxon>Sphingini</taxon>
        <taxon>Manduca</taxon>
    </lineage>
</organism>